<name>A0A1Y2GU52_9FUNG</name>
<organism evidence="2 3">
    <name type="scientific">Lobosporangium transversale</name>
    <dbReference type="NCBI Taxonomy" id="64571"/>
    <lineage>
        <taxon>Eukaryota</taxon>
        <taxon>Fungi</taxon>
        <taxon>Fungi incertae sedis</taxon>
        <taxon>Mucoromycota</taxon>
        <taxon>Mortierellomycotina</taxon>
        <taxon>Mortierellomycetes</taxon>
        <taxon>Mortierellales</taxon>
        <taxon>Mortierellaceae</taxon>
        <taxon>Lobosporangium</taxon>
    </lineage>
</organism>
<gene>
    <name evidence="2" type="ORF">BCR41DRAFT_394785</name>
</gene>
<reference evidence="2 3" key="1">
    <citation type="submission" date="2016-07" db="EMBL/GenBank/DDBJ databases">
        <title>Pervasive Adenine N6-methylation of Active Genes in Fungi.</title>
        <authorList>
            <consortium name="DOE Joint Genome Institute"/>
            <person name="Mondo S.J."/>
            <person name="Dannebaum R.O."/>
            <person name="Kuo R.C."/>
            <person name="Labutti K."/>
            <person name="Haridas S."/>
            <person name="Kuo A."/>
            <person name="Salamov A."/>
            <person name="Ahrendt S.R."/>
            <person name="Lipzen A."/>
            <person name="Sullivan W."/>
            <person name="Andreopoulos W.B."/>
            <person name="Clum A."/>
            <person name="Lindquist E."/>
            <person name="Daum C."/>
            <person name="Ramamoorthy G.K."/>
            <person name="Gryganskyi A."/>
            <person name="Culley D."/>
            <person name="Magnuson J.K."/>
            <person name="James T.Y."/>
            <person name="O'Malley M.A."/>
            <person name="Stajich J.E."/>
            <person name="Spatafora J.W."/>
            <person name="Visel A."/>
            <person name="Grigoriev I.V."/>
        </authorList>
    </citation>
    <scope>NUCLEOTIDE SEQUENCE [LARGE SCALE GENOMIC DNA]</scope>
    <source>
        <strain evidence="2 3">NRRL 3116</strain>
    </source>
</reference>
<evidence type="ECO:0000313" key="3">
    <source>
        <dbReference type="Proteomes" id="UP000193648"/>
    </source>
</evidence>
<evidence type="ECO:0000313" key="2">
    <source>
        <dbReference type="EMBL" id="ORZ20874.1"/>
    </source>
</evidence>
<comment type="caution">
    <text evidence="2">The sequence shown here is derived from an EMBL/GenBank/DDBJ whole genome shotgun (WGS) entry which is preliminary data.</text>
</comment>
<dbReference type="AlphaFoldDB" id="A0A1Y2GU52"/>
<dbReference type="RefSeq" id="XP_021882783.1">
    <property type="nucleotide sequence ID" value="XM_022028672.1"/>
</dbReference>
<keyword evidence="1" id="KW-1133">Transmembrane helix</keyword>
<feature type="transmembrane region" description="Helical" evidence="1">
    <location>
        <begin position="51"/>
        <end position="76"/>
    </location>
</feature>
<keyword evidence="1" id="KW-0812">Transmembrane</keyword>
<evidence type="ECO:0000256" key="1">
    <source>
        <dbReference type="SAM" id="Phobius"/>
    </source>
</evidence>
<keyword evidence="3" id="KW-1185">Reference proteome</keyword>
<protein>
    <submittedName>
        <fullName evidence="2">Uncharacterized protein</fullName>
    </submittedName>
</protein>
<accession>A0A1Y2GU52</accession>
<dbReference type="Proteomes" id="UP000193648">
    <property type="component" value="Unassembled WGS sequence"/>
</dbReference>
<sequence>MSLDDSTPFQNEIYLAIPQAWQMSEPSEHIHDTIQHQHQPRLKEDSDQRYYSLELFIILLTIFSSLPTAIFLAWIVTWSAAILSEFEPETWGRGATRTSFSGG</sequence>
<dbReference type="EMBL" id="MCFF01000012">
    <property type="protein sequence ID" value="ORZ20874.1"/>
    <property type="molecule type" value="Genomic_DNA"/>
</dbReference>
<proteinExistence type="predicted"/>
<dbReference type="InParanoid" id="A0A1Y2GU52"/>
<keyword evidence="1" id="KW-0472">Membrane</keyword>
<dbReference type="GeneID" id="33570515"/>